<name>A0A3B0ZFR1_9ZZZZ</name>
<reference evidence="2" key="1">
    <citation type="submission" date="2018-06" db="EMBL/GenBank/DDBJ databases">
        <authorList>
            <person name="Zhirakovskaya E."/>
        </authorList>
    </citation>
    <scope>NUCLEOTIDE SEQUENCE</scope>
</reference>
<keyword evidence="1" id="KW-0472">Membrane</keyword>
<dbReference type="EMBL" id="UOFQ01000080">
    <property type="protein sequence ID" value="VAW87870.1"/>
    <property type="molecule type" value="Genomic_DNA"/>
</dbReference>
<accession>A0A3B0ZFR1</accession>
<dbReference type="InterPro" id="IPR032820">
    <property type="entry name" value="ATPase_put"/>
</dbReference>
<keyword evidence="1" id="KW-0812">Transmembrane</keyword>
<gene>
    <name evidence="2" type="ORF">MNBD_GAMMA17-427</name>
</gene>
<keyword evidence="1" id="KW-1133">Transmembrane helix</keyword>
<dbReference type="AlphaFoldDB" id="A0A3B0ZFR1"/>
<evidence type="ECO:0000313" key="2">
    <source>
        <dbReference type="EMBL" id="VAW87870.1"/>
    </source>
</evidence>
<dbReference type="Pfam" id="PF09527">
    <property type="entry name" value="ATPase_gene1"/>
    <property type="match status" value="1"/>
</dbReference>
<evidence type="ECO:0008006" key="3">
    <source>
        <dbReference type="Google" id="ProtNLM"/>
    </source>
</evidence>
<proteinExistence type="predicted"/>
<organism evidence="2">
    <name type="scientific">hydrothermal vent metagenome</name>
    <dbReference type="NCBI Taxonomy" id="652676"/>
    <lineage>
        <taxon>unclassified sequences</taxon>
        <taxon>metagenomes</taxon>
        <taxon>ecological metagenomes</taxon>
    </lineage>
</organism>
<feature type="transmembrane region" description="Helical" evidence="1">
    <location>
        <begin position="9"/>
        <end position="35"/>
    </location>
</feature>
<evidence type="ECO:0000256" key="1">
    <source>
        <dbReference type="SAM" id="Phobius"/>
    </source>
</evidence>
<feature type="transmembrane region" description="Helical" evidence="1">
    <location>
        <begin position="41"/>
        <end position="62"/>
    </location>
</feature>
<protein>
    <recommendedName>
        <fullName evidence="3">ATP synthase protein I</fullName>
    </recommendedName>
</protein>
<sequence>MSEQKGPGLLLIGVGTMLTSMTVAGFGLGLFVDYWLDTQPLFMLIFGGLGIVGGIIKVHGLLSKLG</sequence>